<keyword evidence="7" id="KW-1185">Reference proteome</keyword>
<gene>
    <name evidence="6" type="ORF">PSYICH_LOCUS2183</name>
</gene>
<dbReference type="GO" id="GO:1990535">
    <property type="term" value="P:neuron projection maintenance"/>
    <property type="evidence" value="ECO:0007669"/>
    <property type="project" value="TreeGrafter"/>
</dbReference>
<evidence type="ECO:0000313" key="6">
    <source>
        <dbReference type="EMBL" id="CAH1100576.1"/>
    </source>
</evidence>
<organism evidence="6 7">
    <name type="scientific">Psylliodes chrysocephalus</name>
    <dbReference type="NCBI Taxonomy" id="3402493"/>
    <lineage>
        <taxon>Eukaryota</taxon>
        <taxon>Metazoa</taxon>
        <taxon>Ecdysozoa</taxon>
        <taxon>Arthropoda</taxon>
        <taxon>Hexapoda</taxon>
        <taxon>Insecta</taxon>
        <taxon>Pterygota</taxon>
        <taxon>Neoptera</taxon>
        <taxon>Endopterygota</taxon>
        <taxon>Coleoptera</taxon>
        <taxon>Polyphaga</taxon>
        <taxon>Cucujiformia</taxon>
        <taxon>Chrysomeloidea</taxon>
        <taxon>Chrysomelidae</taxon>
        <taxon>Galerucinae</taxon>
        <taxon>Alticini</taxon>
        <taxon>Psylliodes</taxon>
    </lineage>
</organism>
<protein>
    <recommendedName>
        <fullName evidence="3">KIF-binding protein</fullName>
    </recommendedName>
</protein>
<evidence type="ECO:0000256" key="4">
    <source>
        <dbReference type="ARBA" id="ARBA00022490"/>
    </source>
</evidence>
<dbReference type="Proteomes" id="UP001153636">
    <property type="component" value="Chromosome 10"/>
</dbReference>
<evidence type="ECO:0000256" key="1">
    <source>
        <dbReference type="ARBA" id="ARBA00004245"/>
    </source>
</evidence>
<dbReference type="GO" id="GO:0005856">
    <property type="term" value="C:cytoskeleton"/>
    <property type="evidence" value="ECO:0007669"/>
    <property type="project" value="UniProtKB-SubCell"/>
</dbReference>
<comment type="subcellular location">
    <subcellularLocation>
        <location evidence="1">Cytoplasm</location>
        <location evidence="1">Cytoskeleton</location>
    </subcellularLocation>
</comment>
<name>A0A9P0CFW0_9CUCU</name>
<evidence type="ECO:0000256" key="5">
    <source>
        <dbReference type="ARBA" id="ARBA00023212"/>
    </source>
</evidence>
<dbReference type="PANTHER" id="PTHR46321">
    <property type="entry name" value="KIF1-BINDING PROTEIN"/>
    <property type="match status" value="1"/>
</dbReference>
<reference evidence="6" key="1">
    <citation type="submission" date="2022-01" db="EMBL/GenBank/DDBJ databases">
        <authorList>
            <person name="King R."/>
        </authorList>
    </citation>
    <scope>NUCLEOTIDE SEQUENCE</scope>
</reference>
<keyword evidence="4" id="KW-0963">Cytoplasm</keyword>
<dbReference type="Pfam" id="PF12309">
    <property type="entry name" value="KBP_C"/>
    <property type="match status" value="1"/>
</dbReference>
<dbReference type="PANTHER" id="PTHR46321:SF1">
    <property type="entry name" value="KIF-BINDING PROTEIN"/>
    <property type="match status" value="1"/>
</dbReference>
<proteinExistence type="inferred from homology"/>
<accession>A0A9P0CFW0</accession>
<evidence type="ECO:0000256" key="2">
    <source>
        <dbReference type="ARBA" id="ARBA00010305"/>
    </source>
</evidence>
<sequence>MIITKETFVDLQEKHSKVVKLLEEDNKSDPGNEPFLLKYSARDILIGMKANIENLLRSYSADDPCHKKLTAMFAATYLYLGMVAFETEEISTGKKHLEKCKEVIGNYQLDPEMILIAMNMYNEFGIISQNEPEESKIYLETAENLYVEFKKKSVAPVDISDLFQANLESYNTEIANKNFEKDHTLTLYYLAQIYGAMKDALKSAVYCHITLQRQLETNDFDHIEWALNAATLSQFFMEKNGFKQARHHLAASSYILDTYKNELNSTTEESEAHDALVERFKHRSADVARCWLKYGIMLLSNSKDRLLNHADDDEDHINCSLSTDFADLQIEFSGNISQYDPKNLYFKNIDVTAYENQISDQFILTLPDAKAVFLITQQWSLKAQEYYTLESLASDFIEIVLDQSQLYCNLLFFDDDPENQAKLHKRRIKLLEHILSNVNPQYYLHYCRKVWFELGRTYAAILDIKNDKLKETKGRPTPHILTKINNLAENGILHYSNFIKSFEDKASNKLPTKIHDDLEKPFLQAWFHKAVLYGRYITLDKEVQIKYTELSYESYKYVFDYCENNPESKELLTMAYGICKEMVALLPIKILKLKNS</sequence>
<dbReference type="GO" id="GO:0000226">
    <property type="term" value="P:microtubule cytoskeleton organization"/>
    <property type="evidence" value="ECO:0007669"/>
    <property type="project" value="TreeGrafter"/>
</dbReference>
<dbReference type="OrthoDB" id="409897at2759"/>
<comment type="similarity">
    <text evidence="2">Belongs to the KIF-binding protein family.</text>
</comment>
<dbReference type="GO" id="GO:0021952">
    <property type="term" value="P:central nervous system projection neuron axonogenesis"/>
    <property type="evidence" value="ECO:0007669"/>
    <property type="project" value="TreeGrafter"/>
</dbReference>
<keyword evidence="5" id="KW-0206">Cytoskeleton</keyword>
<dbReference type="InterPro" id="IPR022083">
    <property type="entry name" value="KBP"/>
</dbReference>
<evidence type="ECO:0000256" key="3">
    <source>
        <dbReference type="ARBA" id="ARBA00016840"/>
    </source>
</evidence>
<dbReference type="EMBL" id="OV651822">
    <property type="protein sequence ID" value="CAH1100576.1"/>
    <property type="molecule type" value="Genomic_DNA"/>
</dbReference>
<dbReference type="AlphaFoldDB" id="A0A9P0CFW0"/>
<evidence type="ECO:0000313" key="7">
    <source>
        <dbReference type="Proteomes" id="UP001153636"/>
    </source>
</evidence>